<dbReference type="RefSeq" id="XP_075112655.1">
    <property type="nucleotide sequence ID" value="XM_075256554.1"/>
</dbReference>
<organism evidence="1 2">
    <name type="scientific">Nicotiana tabacum</name>
    <name type="common">Common tobacco</name>
    <dbReference type="NCBI Taxonomy" id="4097"/>
    <lineage>
        <taxon>Eukaryota</taxon>
        <taxon>Viridiplantae</taxon>
        <taxon>Streptophyta</taxon>
        <taxon>Embryophyta</taxon>
        <taxon>Tracheophyta</taxon>
        <taxon>Spermatophyta</taxon>
        <taxon>Magnoliopsida</taxon>
        <taxon>eudicotyledons</taxon>
        <taxon>Gunneridae</taxon>
        <taxon>Pentapetalae</taxon>
        <taxon>asterids</taxon>
        <taxon>lamiids</taxon>
        <taxon>Solanales</taxon>
        <taxon>Solanaceae</taxon>
        <taxon>Nicotianoideae</taxon>
        <taxon>Nicotianeae</taxon>
        <taxon>Nicotiana</taxon>
    </lineage>
</organism>
<dbReference type="Proteomes" id="UP000790787">
    <property type="component" value="Chromosome 6"/>
</dbReference>
<evidence type="ECO:0000313" key="1">
    <source>
        <dbReference type="Proteomes" id="UP000790787"/>
    </source>
</evidence>
<reference evidence="1" key="1">
    <citation type="journal article" date="2014" name="Nat. Commun.">
        <title>The tobacco genome sequence and its comparison with those of tomato and potato.</title>
        <authorList>
            <person name="Sierro N."/>
            <person name="Battey J.N."/>
            <person name="Ouadi S."/>
            <person name="Bakaher N."/>
            <person name="Bovet L."/>
            <person name="Willig A."/>
            <person name="Goepfert S."/>
            <person name="Peitsch M.C."/>
            <person name="Ivanov N.V."/>
        </authorList>
    </citation>
    <scope>NUCLEOTIDE SEQUENCE [LARGE SCALE GENOMIC DNA]</scope>
</reference>
<sequence>MAGDETTCRTEEVTNRSIVMIDHNHPLYLHPSDTPGALSLGFQLQGMENYTIWSQAMEVSLLTRNKLGFIDGSVTRDTYGDTHANLWDRCNAIVKSWIMHNVSRDLLSGVLFRSNAYAIWSDLKERFDKVNASRMYYLHREIFSLTQGVSTFMAVLMGLNDSYSQARSQIIMKSKIPTVNQAYSMILQDESQKLVAGWSHSTESIDPTALFSSKIGQKQRRNFNVECDFCHLKGHTKEECYKLMKCDYCNRKGHLKANCYKLIGYPTDFKPQKRANMVGGSSNQPNPPSSVMMTQEQHLGPMQGFTTESHSHQGQQNLGPMQMFTPEQYSQILNLLNKASLSKSSASAHMVGNVSYEPNIDEKWIVDTGATNHMVGNEKLLLEKLLVGNAGNVQLPTGESTKVSHVGSCQLDGGNTINNVLCDLFTGKVKEIGKEEEEGLYVLHSQRKNRNNTKSLVMIAHRNEVELWHKRMGHVPIQVLKKFLVYIVAVEQK</sequence>
<protein>
    <submittedName>
        <fullName evidence="2">Uncharacterized protein LOC142182315</fullName>
    </submittedName>
</protein>
<evidence type="ECO:0000313" key="2">
    <source>
        <dbReference type="RefSeq" id="XP_075112655.1"/>
    </source>
</evidence>
<keyword evidence="1" id="KW-1185">Reference proteome</keyword>
<gene>
    <name evidence="2" type="primary">LOC142182315</name>
</gene>
<proteinExistence type="predicted"/>
<name>A0AC58UT31_TOBAC</name>
<reference evidence="2" key="2">
    <citation type="submission" date="2025-08" db="UniProtKB">
        <authorList>
            <consortium name="RefSeq"/>
        </authorList>
    </citation>
    <scope>IDENTIFICATION</scope>
    <source>
        <tissue evidence="2">Leaf</tissue>
    </source>
</reference>
<accession>A0AC58UT31</accession>